<sequence>MKNHDLAEILELTATLLKSLPNTDIAQTIKTLQKISEKSDIKETYRNKSHHIDIPSSTIEKIRSMNTHEIESFLNDSSLFVSTSSIQKLAEILGIQASKRQSRSALINLIVRNQEAIHMDAIIRSGSKIDDKNEQ</sequence>
<evidence type="ECO:0000313" key="1">
    <source>
        <dbReference type="EMBL" id="MEE1934177.1"/>
    </source>
</evidence>
<keyword evidence="2" id="KW-1185">Reference proteome</keyword>
<protein>
    <submittedName>
        <fullName evidence="1">Uncharacterized protein</fullName>
    </submittedName>
</protein>
<proteinExistence type="predicted"/>
<gene>
    <name evidence="1" type="ORF">V0R50_13165</name>
</gene>
<name>A0ABU7HRL0_9PSED</name>
<organism evidence="1 2">
    <name type="scientific">Pseudomonas ulcerans</name>
    <dbReference type="NCBI Taxonomy" id="3115852"/>
    <lineage>
        <taxon>Bacteria</taxon>
        <taxon>Pseudomonadati</taxon>
        <taxon>Pseudomonadota</taxon>
        <taxon>Gammaproteobacteria</taxon>
        <taxon>Pseudomonadales</taxon>
        <taxon>Pseudomonadaceae</taxon>
        <taxon>Pseudomonas</taxon>
    </lineage>
</organism>
<accession>A0ABU7HRL0</accession>
<dbReference type="RefSeq" id="WP_330074953.1">
    <property type="nucleotide sequence ID" value="NZ_JAZDQJ010000012.1"/>
</dbReference>
<dbReference type="EMBL" id="JAZDQJ010000012">
    <property type="protein sequence ID" value="MEE1934177.1"/>
    <property type="molecule type" value="Genomic_DNA"/>
</dbReference>
<evidence type="ECO:0000313" key="2">
    <source>
        <dbReference type="Proteomes" id="UP001335100"/>
    </source>
</evidence>
<dbReference type="Proteomes" id="UP001335100">
    <property type="component" value="Unassembled WGS sequence"/>
</dbReference>
<reference evidence="1 2" key="1">
    <citation type="submission" date="2024-01" db="EMBL/GenBank/DDBJ databases">
        <title>Unpublished Manusciprt.</title>
        <authorList>
            <person name="Duman M."/>
            <person name="Valdes E.G."/>
            <person name="Ajmi N."/>
            <person name="Altun S."/>
            <person name="Saticioglu I.B."/>
        </authorList>
    </citation>
    <scope>NUCLEOTIDE SEQUENCE [LARGE SCALE GENOMIC DNA]</scope>
    <source>
        <strain evidence="1 2">148P</strain>
    </source>
</reference>
<comment type="caution">
    <text evidence="1">The sequence shown here is derived from an EMBL/GenBank/DDBJ whole genome shotgun (WGS) entry which is preliminary data.</text>
</comment>